<proteinExistence type="inferred from homology"/>
<accession>A0A4V0Z7I5</accession>
<evidence type="ECO:0000256" key="2">
    <source>
        <dbReference type="ARBA" id="ARBA00023002"/>
    </source>
</evidence>
<dbReference type="EC" id="1.1.1.100" evidence="3"/>
<dbReference type="AlphaFoldDB" id="A0A4V0Z7I5"/>
<keyword evidence="2 3" id="KW-0560">Oxidoreductase</keyword>
<dbReference type="EMBL" id="CP035945">
    <property type="protein sequence ID" value="QBE96918.1"/>
    <property type="molecule type" value="Genomic_DNA"/>
</dbReference>
<organism evidence="3 4">
    <name type="scientific">Blautia producta</name>
    <dbReference type="NCBI Taxonomy" id="33035"/>
    <lineage>
        <taxon>Bacteria</taxon>
        <taxon>Bacillati</taxon>
        <taxon>Bacillota</taxon>
        <taxon>Clostridia</taxon>
        <taxon>Lachnospirales</taxon>
        <taxon>Lachnospiraceae</taxon>
        <taxon>Blautia</taxon>
    </lineage>
</organism>
<reference evidence="3 4" key="1">
    <citation type="submission" date="2019-01" db="EMBL/GenBank/DDBJ databases">
        <title>PMF-metabolizing Aryl O-demethylase.</title>
        <authorList>
            <person name="Kim M."/>
        </authorList>
    </citation>
    <scope>NUCLEOTIDE SEQUENCE [LARGE SCALE GENOMIC DNA]</scope>
    <source>
        <strain evidence="3 4">PMF1</strain>
    </source>
</reference>
<dbReference type="FunFam" id="3.40.50.720:FF:000240">
    <property type="entry name" value="SDR family oxidoreductase"/>
    <property type="match status" value="1"/>
</dbReference>
<dbReference type="PRINTS" id="PR00080">
    <property type="entry name" value="SDRFAMILY"/>
</dbReference>
<dbReference type="PANTHER" id="PTHR42760">
    <property type="entry name" value="SHORT-CHAIN DEHYDROGENASES/REDUCTASES FAMILY MEMBER"/>
    <property type="match status" value="1"/>
</dbReference>
<dbReference type="Proteomes" id="UP000289794">
    <property type="component" value="Chromosome"/>
</dbReference>
<dbReference type="InterPro" id="IPR002347">
    <property type="entry name" value="SDR_fam"/>
</dbReference>
<evidence type="ECO:0000256" key="1">
    <source>
        <dbReference type="ARBA" id="ARBA00006484"/>
    </source>
</evidence>
<comment type="similarity">
    <text evidence="1">Belongs to the short-chain dehydrogenases/reductases (SDR) family.</text>
</comment>
<name>A0A4V0Z7I5_9FIRM</name>
<evidence type="ECO:0000313" key="3">
    <source>
        <dbReference type="EMBL" id="QBE96918.1"/>
    </source>
</evidence>
<dbReference type="KEGG" id="bpro:PMF13cell1_02465"/>
<dbReference type="GO" id="GO:0005975">
    <property type="term" value="P:carbohydrate metabolic process"/>
    <property type="evidence" value="ECO:0007669"/>
    <property type="project" value="UniProtKB-ARBA"/>
</dbReference>
<dbReference type="PROSITE" id="PS00061">
    <property type="entry name" value="ADH_SHORT"/>
    <property type="match status" value="1"/>
</dbReference>
<dbReference type="SUPFAM" id="SSF51735">
    <property type="entry name" value="NAD(P)-binding Rossmann-fold domains"/>
    <property type="match status" value="1"/>
</dbReference>
<dbReference type="InterPro" id="IPR036291">
    <property type="entry name" value="NAD(P)-bd_dom_sf"/>
</dbReference>
<dbReference type="InterPro" id="IPR020904">
    <property type="entry name" value="Sc_DH/Rdtase_CS"/>
</dbReference>
<evidence type="ECO:0000313" key="4">
    <source>
        <dbReference type="Proteomes" id="UP000289794"/>
    </source>
</evidence>
<dbReference type="GO" id="GO:0004316">
    <property type="term" value="F:3-oxoacyl-[acyl-carrier-protein] reductase (NADPH) activity"/>
    <property type="evidence" value="ECO:0007669"/>
    <property type="project" value="UniProtKB-EC"/>
</dbReference>
<dbReference type="Gene3D" id="3.40.50.720">
    <property type="entry name" value="NAD(P)-binding Rossmann-like Domain"/>
    <property type="match status" value="1"/>
</dbReference>
<dbReference type="PRINTS" id="PR00081">
    <property type="entry name" value="GDHRDH"/>
</dbReference>
<dbReference type="Pfam" id="PF13561">
    <property type="entry name" value="adh_short_C2"/>
    <property type="match status" value="1"/>
</dbReference>
<dbReference type="PANTHER" id="PTHR42760:SF115">
    <property type="entry name" value="3-OXOACYL-[ACYL-CARRIER-PROTEIN] REDUCTASE FABG"/>
    <property type="match status" value="1"/>
</dbReference>
<gene>
    <name evidence="3" type="primary">fabG_4</name>
    <name evidence="3" type="ORF">PMF13cell1_02465</name>
</gene>
<sequence>MIVSEKSGRYLDKLFGLEGKTVVVTGGNRGIGQVVARGLANAGAEVVILSRSGGAETVRIIQEDGNRAYDIKADVTDEKSVDRAVEEIEKRSGGIHVLFNNAGICIHKSTFEASIEEFRRVVDVNLTGEYIMARSAAKLMVRKKIHGSIINMASMSGTIVNIPQWQASYNASKAGVIHLTKSLALEWIPYGIRVNSLSPGYISTPMSVDTPQELKDAWKGMMPYGRMGTPEELIGAVLYLAGDSSAYTTGTDLIVDGAYVCQ</sequence>
<protein>
    <submittedName>
        <fullName evidence="3">3-oxoacyl-[acyl-carrier-protein] reductase FabG</fullName>
        <ecNumber evidence="3">1.1.1.100</ecNumber>
    </submittedName>
</protein>